<organism evidence="2 3">
    <name type="scientific">Trametes cubensis</name>
    <dbReference type="NCBI Taxonomy" id="1111947"/>
    <lineage>
        <taxon>Eukaryota</taxon>
        <taxon>Fungi</taxon>
        <taxon>Dikarya</taxon>
        <taxon>Basidiomycota</taxon>
        <taxon>Agaricomycotina</taxon>
        <taxon>Agaricomycetes</taxon>
        <taxon>Polyporales</taxon>
        <taxon>Polyporaceae</taxon>
        <taxon>Trametes</taxon>
    </lineage>
</organism>
<feature type="region of interest" description="Disordered" evidence="1">
    <location>
        <begin position="337"/>
        <end position="405"/>
    </location>
</feature>
<feature type="compositionally biased region" description="Polar residues" evidence="1">
    <location>
        <begin position="218"/>
        <end position="243"/>
    </location>
</feature>
<keyword evidence="3" id="KW-1185">Reference proteome</keyword>
<dbReference type="EMBL" id="JAPEVG010000001">
    <property type="protein sequence ID" value="KAJ8502207.1"/>
    <property type="molecule type" value="Genomic_DNA"/>
</dbReference>
<dbReference type="AlphaFoldDB" id="A0AAD7U5A1"/>
<feature type="region of interest" description="Disordered" evidence="1">
    <location>
        <begin position="218"/>
        <end position="276"/>
    </location>
</feature>
<name>A0AAD7U5A1_9APHY</name>
<accession>A0AAD7U5A1</accession>
<dbReference type="SUPFAM" id="SSF57997">
    <property type="entry name" value="Tropomyosin"/>
    <property type="match status" value="1"/>
</dbReference>
<proteinExistence type="predicted"/>
<feature type="compositionally biased region" description="Low complexity" evidence="1">
    <location>
        <begin position="357"/>
        <end position="374"/>
    </location>
</feature>
<evidence type="ECO:0000313" key="2">
    <source>
        <dbReference type="EMBL" id="KAJ8502207.1"/>
    </source>
</evidence>
<protein>
    <submittedName>
        <fullName evidence="2">Uncharacterized protein</fullName>
    </submittedName>
</protein>
<dbReference type="Gene3D" id="1.20.5.340">
    <property type="match status" value="1"/>
</dbReference>
<feature type="compositionally biased region" description="Low complexity" evidence="1">
    <location>
        <begin position="261"/>
        <end position="274"/>
    </location>
</feature>
<sequence length="405" mass="43839">MAPKSQKSHRIDKADPRRPHIILRTLPSFSFSTPTESVNVHFSLHATRTPQDKLRLMAAPYTESITTRRTFGDSSSASSVGDHTSADRVSLTSELSVPESIVRRVDDLERSSREHSTKLDSTNRRLDSTNRRLDSTNRELKELKQQVQQNDDKLQRLDNTVRSLCGTVGELKIDVSDMDKKMSVMDEKMSAMDQKISAMSKKMDEVLEQLATIGQRPNVNVTSLAAPTPPDNSSGSNATTSPPTAHPNPLITVSPPPASPAGPASPSSPSSAAALTPGQSVPYIHATASAPDISDRTRSRPQNYGRRVVQAKAGFPWLAEELSQLRREVRQLFNYSFHVPGRGKGKGKGKAKEETETAPSAAAGSATTAAPQAEQPVAGPSTAPSTLRHVGQPIIDPSTLNQMMQ</sequence>
<gene>
    <name evidence="2" type="ORF">ONZ51_g86</name>
</gene>
<comment type="caution">
    <text evidence="2">The sequence shown here is derived from an EMBL/GenBank/DDBJ whole genome shotgun (WGS) entry which is preliminary data.</text>
</comment>
<dbReference type="Proteomes" id="UP001215151">
    <property type="component" value="Unassembled WGS sequence"/>
</dbReference>
<feature type="region of interest" description="Disordered" evidence="1">
    <location>
        <begin position="67"/>
        <end position="92"/>
    </location>
</feature>
<reference evidence="2" key="1">
    <citation type="submission" date="2022-11" db="EMBL/GenBank/DDBJ databases">
        <title>Genome Sequence of Cubamyces cubensis.</title>
        <authorList>
            <person name="Buettner E."/>
        </authorList>
    </citation>
    <scope>NUCLEOTIDE SEQUENCE</scope>
    <source>
        <strain evidence="2">MPL-01</strain>
    </source>
</reference>
<feature type="region of interest" description="Disordered" evidence="1">
    <location>
        <begin position="106"/>
        <end position="132"/>
    </location>
</feature>
<evidence type="ECO:0000256" key="1">
    <source>
        <dbReference type="SAM" id="MobiDB-lite"/>
    </source>
</evidence>
<evidence type="ECO:0000313" key="3">
    <source>
        <dbReference type="Proteomes" id="UP001215151"/>
    </source>
</evidence>
<feature type="compositionally biased region" description="Polar residues" evidence="1">
    <location>
        <begin position="67"/>
        <end position="82"/>
    </location>
</feature>